<sequence>MVLGAVNGDGVPQNSAPSNGAVKSWSAVNVDERKITVNPSLAKLSFLGISISIFLCLTYYSSHLLLCLLYLLVCLLYLLVCLLYLLVCLLYLLVCLLYLLVCLLYLLVCLLYLLMCVSCTSFCVSSVPPRVSPVPPRVSSVPLSVSSVPPSVSHVPPRVSPVPPPVSSVPPSVSSVPPSVSSVPPHVSSVPPCVSSVPPSVSSVPPRVSSVPPRVSSVPPRVSSVPPRVSSVPPSVSPVPPRSNEPSGSVKGHQRAPSGSREFKELTKRDALNQLNHELDRLLSSVPESRKPSVRRELDGFSRLFNRFLQEEGPSVQWENIEKLPENAVRDYSTLTKPTTDQLHEMLNKLVVIKLNGGLGTSMGCHGPKSVIPVRSDLTFLDLTVQQIEGREYCFISNIDNLGATVDLSILNLLLHPTDKTPEFVMEVTDKTKADVKGGTLIQYENKLRLLEIAQVPKEHVDDFKSIKTFKFFNTNNLWVKLDAIERVLEENTLNMEIIVNNKSLPNGLNVIQLETAVGAAMKTFEGGLGINVPRSRFLPVKKTSDLLLVMSNLYSLKNGSLVMSPQRMFPTTPLVKLGDNHFSKVKEFLSRFENIPDLIELDHLTVSGDVTFGRGVALKGTVIIIANHGDRIDIPSGANLENKIESGRLNIDKVNLHLRGGRVENHLGKTTSSSPERDSNHDLPVVGILALHETSALANCAIEATPPTVFYVPEFITEEEEKRLIEQVTSAPKPKWTQLAHRRLQNWGGIPHPKGMIAEKIPDPHLDGSLFYPTVTTISCGSHTVLEFHHPPHTEVVSDQGEVSSDHNLISLLVEPRSLLVLQDDLYHKYLHSIAEVTQDTITDRIANLESCHGRYTIGQCLQRQTRLSLTIRHVPRTSKLQIKLGR</sequence>
<evidence type="ECO:0000313" key="11">
    <source>
        <dbReference type="EMBL" id="CAD7603387.1"/>
    </source>
</evidence>
<dbReference type="Pfam" id="PF01704">
    <property type="entry name" value="UDPGP"/>
    <property type="match status" value="1"/>
</dbReference>
<evidence type="ECO:0000256" key="1">
    <source>
        <dbReference type="ARBA" id="ARBA00010401"/>
    </source>
</evidence>
<name>A0A7R9K4E2_TIMGE</name>
<evidence type="ECO:0000256" key="2">
    <source>
        <dbReference type="ARBA" id="ARBA00011823"/>
    </source>
</evidence>
<dbReference type="Gene3D" id="3.90.550.10">
    <property type="entry name" value="Spore Coat Polysaccharide Biosynthesis Protein SpsA, Chain A"/>
    <property type="match status" value="2"/>
</dbReference>
<dbReference type="EMBL" id="OE843531">
    <property type="protein sequence ID" value="CAD7603387.1"/>
    <property type="molecule type" value="Genomic_DNA"/>
</dbReference>
<evidence type="ECO:0000256" key="8">
    <source>
        <dbReference type="ARBA" id="ARBA00047432"/>
    </source>
</evidence>
<feature type="region of interest" description="Disordered" evidence="9">
    <location>
        <begin position="197"/>
        <end position="263"/>
    </location>
</feature>
<proteinExistence type="inferred from homology"/>
<dbReference type="GO" id="GO:0003983">
    <property type="term" value="F:UTP:glucose-1-phosphate uridylyltransferase activity"/>
    <property type="evidence" value="ECO:0007669"/>
    <property type="project" value="UniProtKB-EC"/>
</dbReference>
<evidence type="ECO:0000256" key="6">
    <source>
        <dbReference type="ARBA" id="ARBA00022695"/>
    </source>
</evidence>
<dbReference type="InterPro" id="IPR016267">
    <property type="entry name" value="UDPGP_trans"/>
</dbReference>
<dbReference type="EC" id="2.7.7.9" evidence="3"/>
<dbReference type="InterPro" id="IPR002618">
    <property type="entry name" value="UDPGP_fam"/>
</dbReference>
<keyword evidence="6" id="KW-0548">Nucleotidyltransferase</keyword>
<keyword evidence="5" id="KW-0808">Transferase</keyword>
<evidence type="ECO:0000256" key="3">
    <source>
        <dbReference type="ARBA" id="ARBA00012415"/>
    </source>
</evidence>
<comment type="function">
    <text evidence="7">UTP--glucose-1-phosphate uridylyltransferase catalyzing the conversion of glucose-1-phosphate into UDP-glucose, a crucial precursor for the production of glycogen.</text>
</comment>
<dbReference type="PANTHER" id="PTHR43511">
    <property type="match status" value="1"/>
</dbReference>
<dbReference type="SUPFAM" id="SSF53448">
    <property type="entry name" value="Nucleotide-diphospho-sugar transferases"/>
    <property type="match status" value="1"/>
</dbReference>
<protein>
    <recommendedName>
        <fullName evidence="4">UTP--glucose-1-phosphate uridylyltransferase</fullName>
        <ecNumber evidence="3">2.7.7.9</ecNumber>
    </recommendedName>
</protein>
<dbReference type="UniPathway" id="UPA00164"/>
<feature type="compositionally biased region" description="Low complexity" evidence="9">
    <location>
        <begin position="197"/>
        <end position="234"/>
    </location>
</feature>
<dbReference type="GO" id="GO:0006011">
    <property type="term" value="P:UDP-alpha-D-glucose metabolic process"/>
    <property type="evidence" value="ECO:0007669"/>
    <property type="project" value="InterPro"/>
</dbReference>
<feature type="transmembrane region" description="Helical" evidence="10">
    <location>
        <begin position="96"/>
        <end position="115"/>
    </location>
</feature>
<dbReference type="Gene3D" id="2.60.120.1520">
    <property type="match status" value="1"/>
</dbReference>
<evidence type="ECO:0000256" key="10">
    <source>
        <dbReference type="SAM" id="Phobius"/>
    </source>
</evidence>
<comment type="similarity">
    <text evidence="1">Belongs to the UDPGP type 1 family.</text>
</comment>
<evidence type="ECO:0000256" key="7">
    <source>
        <dbReference type="ARBA" id="ARBA00023579"/>
    </source>
</evidence>
<keyword evidence="10" id="KW-0812">Transmembrane</keyword>
<accession>A0A7R9K4E2</accession>
<feature type="transmembrane region" description="Helical" evidence="10">
    <location>
        <begin position="68"/>
        <end position="89"/>
    </location>
</feature>
<dbReference type="GO" id="GO:0005978">
    <property type="term" value="P:glycogen biosynthetic process"/>
    <property type="evidence" value="ECO:0007669"/>
    <property type="project" value="UniProtKB-UniPathway"/>
</dbReference>
<evidence type="ECO:0000256" key="4">
    <source>
        <dbReference type="ARBA" id="ARBA00019048"/>
    </source>
</evidence>
<feature type="region of interest" description="Disordered" evidence="9">
    <location>
        <begin position="1"/>
        <end position="21"/>
    </location>
</feature>
<keyword evidence="10" id="KW-0472">Membrane</keyword>
<organism evidence="11">
    <name type="scientific">Timema genevievae</name>
    <name type="common">Walking stick</name>
    <dbReference type="NCBI Taxonomy" id="629358"/>
    <lineage>
        <taxon>Eukaryota</taxon>
        <taxon>Metazoa</taxon>
        <taxon>Ecdysozoa</taxon>
        <taxon>Arthropoda</taxon>
        <taxon>Hexapoda</taxon>
        <taxon>Insecta</taxon>
        <taxon>Pterygota</taxon>
        <taxon>Neoptera</taxon>
        <taxon>Polyneoptera</taxon>
        <taxon>Phasmatodea</taxon>
        <taxon>Timematodea</taxon>
        <taxon>Timematoidea</taxon>
        <taxon>Timematidae</taxon>
        <taxon>Timema</taxon>
    </lineage>
</organism>
<reference evidence="11" key="1">
    <citation type="submission" date="2020-11" db="EMBL/GenBank/DDBJ databases">
        <authorList>
            <person name="Tran Van P."/>
        </authorList>
    </citation>
    <scope>NUCLEOTIDE SEQUENCE</scope>
</reference>
<gene>
    <name evidence="11" type="ORF">TGEB3V08_LOCUS8745</name>
</gene>
<feature type="transmembrane region" description="Helical" evidence="10">
    <location>
        <begin position="41"/>
        <end position="62"/>
    </location>
</feature>
<evidence type="ECO:0000256" key="5">
    <source>
        <dbReference type="ARBA" id="ARBA00022679"/>
    </source>
</evidence>
<comment type="subunit">
    <text evidence="2">Homooctamer.</text>
</comment>
<keyword evidence="10" id="KW-1133">Transmembrane helix</keyword>
<evidence type="ECO:0000256" key="9">
    <source>
        <dbReference type="SAM" id="MobiDB-lite"/>
    </source>
</evidence>
<comment type="catalytic activity">
    <reaction evidence="8">
        <text>alpha-D-glucose 1-phosphate + UTP + H(+) = UDP-alpha-D-glucose + diphosphate</text>
        <dbReference type="Rhea" id="RHEA:19889"/>
        <dbReference type="ChEBI" id="CHEBI:15378"/>
        <dbReference type="ChEBI" id="CHEBI:33019"/>
        <dbReference type="ChEBI" id="CHEBI:46398"/>
        <dbReference type="ChEBI" id="CHEBI:58601"/>
        <dbReference type="ChEBI" id="CHEBI:58885"/>
        <dbReference type="EC" id="2.7.7.9"/>
    </reaction>
    <physiologicalReaction direction="left-to-right" evidence="8">
        <dbReference type="Rhea" id="RHEA:19890"/>
    </physiologicalReaction>
</comment>
<dbReference type="SUPFAM" id="SSF51197">
    <property type="entry name" value="Clavaminate synthase-like"/>
    <property type="match status" value="1"/>
</dbReference>
<dbReference type="InterPro" id="IPR029044">
    <property type="entry name" value="Nucleotide-diphossugar_trans"/>
</dbReference>
<dbReference type="Gene3D" id="2.160.10.10">
    <property type="entry name" value="Hexapeptide repeat proteins"/>
    <property type="match status" value="1"/>
</dbReference>
<dbReference type="FunFam" id="2.160.10.10:FF:000001">
    <property type="entry name" value="UTP--glucose-1-phosphate uridylyltransferase"/>
    <property type="match status" value="1"/>
</dbReference>
<dbReference type="AlphaFoldDB" id="A0A7R9K4E2"/>